<sequence length="309" mass="34771">MEIVTAILSPVAEHLILPVARQIGYLFCYRRNIRSLEEESNKLEGIRSGVQQRAEAARRNLQVISPHVEDWLTSIDTTTADVQLRAKKIIMEVTRLQNEGDKHVVFCNTVQDVEPRNSVKKFHSRKQEEEVLAALRDERVTTVGICGMGGVGKKHWLRKGVSLKLEGDDLLESGDELRSRLMQKGSRVLVILDNVWKKVDLKRVGIPSGSDHNYWCKVALTARLRDVCDDMEAKKIVDVEILSEKEAWILFRQKSSNSTDDSSLPEVAKDVAKEFKRLPLAIVTVAGAIKGKTKPSWEDALVELQKAAP</sequence>
<feature type="domain" description="NB-ARC" evidence="4">
    <location>
        <begin position="175"/>
        <end position="259"/>
    </location>
</feature>
<dbReference type="GO" id="GO:0043531">
    <property type="term" value="F:ADP binding"/>
    <property type="evidence" value="ECO:0007669"/>
    <property type="project" value="InterPro"/>
</dbReference>
<dbReference type="Gene3D" id="3.40.50.300">
    <property type="entry name" value="P-loop containing nucleotide triphosphate hydrolases"/>
    <property type="match status" value="1"/>
</dbReference>
<dbReference type="Gene3D" id="1.10.8.430">
    <property type="entry name" value="Helical domain of apoptotic protease-activating factors"/>
    <property type="match status" value="1"/>
</dbReference>
<evidence type="ECO:0000259" key="4">
    <source>
        <dbReference type="Pfam" id="PF00931"/>
    </source>
</evidence>
<keyword evidence="2" id="KW-0611">Plant defense</keyword>
<protein>
    <recommendedName>
        <fullName evidence="4">NB-ARC domain-containing protein</fullName>
    </recommendedName>
</protein>
<evidence type="ECO:0000313" key="5">
    <source>
        <dbReference type="EMBL" id="PHT37360.1"/>
    </source>
</evidence>
<dbReference type="Pfam" id="PF00931">
    <property type="entry name" value="NB-ARC"/>
    <property type="match status" value="1"/>
</dbReference>
<dbReference type="STRING" id="33114.A0A2G2VWK0"/>
<evidence type="ECO:0000256" key="2">
    <source>
        <dbReference type="ARBA" id="ARBA00022821"/>
    </source>
</evidence>
<organism evidence="5 6">
    <name type="scientific">Capsicum baccatum</name>
    <name type="common">Peruvian pepper</name>
    <dbReference type="NCBI Taxonomy" id="33114"/>
    <lineage>
        <taxon>Eukaryota</taxon>
        <taxon>Viridiplantae</taxon>
        <taxon>Streptophyta</taxon>
        <taxon>Embryophyta</taxon>
        <taxon>Tracheophyta</taxon>
        <taxon>Spermatophyta</taxon>
        <taxon>Magnoliopsida</taxon>
        <taxon>eudicotyledons</taxon>
        <taxon>Gunneridae</taxon>
        <taxon>Pentapetalae</taxon>
        <taxon>asterids</taxon>
        <taxon>lamiids</taxon>
        <taxon>Solanales</taxon>
        <taxon>Solanaceae</taxon>
        <taxon>Solanoideae</taxon>
        <taxon>Capsiceae</taxon>
        <taxon>Capsicum</taxon>
    </lineage>
</organism>
<evidence type="ECO:0000256" key="3">
    <source>
        <dbReference type="ARBA" id="ARBA00022840"/>
    </source>
</evidence>
<comment type="caution">
    <text evidence="5">The sequence shown here is derived from an EMBL/GenBank/DDBJ whole genome shotgun (WGS) entry which is preliminary data.</text>
</comment>
<reference evidence="6" key="2">
    <citation type="journal article" date="2017" name="J. Anim. Genet.">
        <title>Multiple reference genome sequences of hot pepper reveal the massive evolution of plant disease resistance genes by retroduplication.</title>
        <authorList>
            <person name="Kim S."/>
            <person name="Park J."/>
            <person name="Yeom S.-I."/>
            <person name="Kim Y.-M."/>
            <person name="Seo E."/>
            <person name="Kim K.-T."/>
            <person name="Kim M.-S."/>
            <person name="Lee J.M."/>
            <person name="Cheong K."/>
            <person name="Shin H.-S."/>
            <person name="Kim S.-B."/>
            <person name="Han K."/>
            <person name="Lee J."/>
            <person name="Park M."/>
            <person name="Lee H.-A."/>
            <person name="Lee H.-Y."/>
            <person name="Lee Y."/>
            <person name="Oh S."/>
            <person name="Lee J.H."/>
            <person name="Choi E."/>
            <person name="Choi E."/>
            <person name="Lee S.E."/>
            <person name="Jeon J."/>
            <person name="Kim H."/>
            <person name="Choi G."/>
            <person name="Song H."/>
            <person name="Lee J."/>
            <person name="Lee S.-C."/>
            <person name="Kwon J.-K."/>
            <person name="Lee H.-Y."/>
            <person name="Koo N."/>
            <person name="Hong Y."/>
            <person name="Kim R.W."/>
            <person name="Kang W.-H."/>
            <person name="Huh J.H."/>
            <person name="Kang B.-C."/>
            <person name="Yang T.-J."/>
            <person name="Lee Y.-H."/>
            <person name="Bennetzen J.L."/>
            <person name="Choi D."/>
        </authorList>
    </citation>
    <scope>NUCLEOTIDE SEQUENCE [LARGE SCALE GENOMIC DNA]</scope>
    <source>
        <strain evidence="6">cv. PBC81</strain>
    </source>
</reference>
<accession>A0A2G2VWK0</accession>
<dbReference type="SUPFAM" id="SSF52540">
    <property type="entry name" value="P-loop containing nucleoside triphosphate hydrolases"/>
    <property type="match status" value="1"/>
</dbReference>
<proteinExistence type="predicted"/>
<keyword evidence="1" id="KW-0433">Leucine-rich repeat</keyword>
<reference evidence="5 6" key="1">
    <citation type="journal article" date="2017" name="Genome Biol.">
        <title>New reference genome sequences of hot pepper reveal the massive evolution of plant disease-resistance genes by retroduplication.</title>
        <authorList>
            <person name="Kim S."/>
            <person name="Park J."/>
            <person name="Yeom S.I."/>
            <person name="Kim Y.M."/>
            <person name="Seo E."/>
            <person name="Kim K.T."/>
            <person name="Kim M.S."/>
            <person name="Lee J.M."/>
            <person name="Cheong K."/>
            <person name="Shin H.S."/>
            <person name="Kim S.B."/>
            <person name="Han K."/>
            <person name="Lee J."/>
            <person name="Park M."/>
            <person name="Lee H.A."/>
            <person name="Lee H.Y."/>
            <person name="Lee Y."/>
            <person name="Oh S."/>
            <person name="Lee J.H."/>
            <person name="Choi E."/>
            <person name="Choi E."/>
            <person name="Lee S.E."/>
            <person name="Jeon J."/>
            <person name="Kim H."/>
            <person name="Choi G."/>
            <person name="Song H."/>
            <person name="Lee J."/>
            <person name="Lee S.C."/>
            <person name="Kwon J.K."/>
            <person name="Lee H.Y."/>
            <person name="Koo N."/>
            <person name="Hong Y."/>
            <person name="Kim R.W."/>
            <person name="Kang W.H."/>
            <person name="Huh J.H."/>
            <person name="Kang B.C."/>
            <person name="Yang T.J."/>
            <person name="Lee Y.H."/>
            <person name="Bennetzen J.L."/>
            <person name="Choi D."/>
        </authorList>
    </citation>
    <scope>NUCLEOTIDE SEQUENCE [LARGE SCALE GENOMIC DNA]</scope>
    <source>
        <strain evidence="6">cv. PBC81</strain>
    </source>
</reference>
<keyword evidence="6" id="KW-1185">Reference proteome</keyword>
<dbReference type="InterPro" id="IPR002182">
    <property type="entry name" value="NB-ARC"/>
</dbReference>
<dbReference type="InterPro" id="IPR042197">
    <property type="entry name" value="Apaf_helical"/>
</dbReference>
<dbReference type="OrthoDB" id="1898799at2759"/>
<dbReference type="AlphaFoldDB" id="A0A2G2VWK0"/>
<dbReference type="GO" id="GO:0005524">
    <property type="term" value="F:ATP binding"/>
    <property type="evidence" value="ECO:0007669"/>
    <property type="project" value="UniProtKB-KW"/>
</dbReference>
<dbReference type="EMBL" id="MLFT02000010">
    <property type="protein sequence ID" value="PHT37360.1"/>
    <property type="molecule type" value="Genomic_DNA"/>
</dbReference>
<dbReference type="InterPro" id="IPR027417">
    <property type="entry name" value="P-loop_NTPase"/>
</dbReference>
<evidence type="ECO:0000313" key="6">
    <source>
        <dbReference type="Proteomes" id="UP000224567"/>
    </source>
</evidence>
<dbReference type="PANTHER" id="PTHR33463">
    <property type="entry name" value="NB-ARC DOMAIN-CONTAINING PROTEIN-RELATED"/>
    <property type="match status" value="1"/>
</dbReference>
<keyword evidence="3" id="KW-0067">ATP-binding</keyword>
<evidence type="ECO:0000256" key="1">
    <source>
        <dbReference type="ARBA" id="ARBA00022614"/>
    </source>
</evidence>
<dbReference type="Proteomes" id="UP000224567">
    <property type="component" value="Unassembled WGS sequence"/>
</dbReference>
<dbReference type="PANTHER" id="PTHR33463:SF198">
    <property type="entry name" value="RPP4C3"/>
    <property type="match status" value="1"/>
</dbReference>
<name>A0A2G2VWK0_CAPBA</name>
<gene>
    <name evidence="5" type="ORF">CQW23_25060</name>
</gene>
<dbReference type="GO" id="GO:0006952">
    <property type="term" value="P:defense response"/>
    <property type="evidence" value="ECO:0007669"/>
    <property type="project" value="UniProtKB-KW"/>
</dbReference>
<dbReference type="InterPro" id="IPR050905">
    <property type="entry name" value="Plant_NBS-LRR"/>
</dbReference>
<keyword evidence="3" id="KW-0547">Nucleotide-binding</keyword>